<dbReference type="AlphaFoldDB" id="A0A061H1X9"/>
<evidence type="ECO:0000313" key="4">
    <source>
        <dbReference type="Proteomes" id="UP000053664"/>
    </source>
</evidence>
<evidence type="ECO:0000256" key="2">
    <source>
        <dbReference type="SAM" id="Phobius"/>
    </source>
</evidence>
<feature type="region of interest" description="Disordered" evidence="1">
    <location>
        <begin position="116"/>
        <end position="142"/>
    </location>
</feature>
<protein>
    <submittedName>
        <fullName evidence="3">Uncharacterized protein</fullName>
    </submittedName>
</protein>
<dbReference type="KEGG" id="pfp:PFL1_06903"/>
<dbReference type="OrthoDB" id="2553575at2759"/>
<keyword evidence="2" id="KW-1133">Transmembrane helix</keyword>
<sequence>MGITRYINPTAIPPLIIFTALSSFAFNNSLLVTARADEERRTALLHSLLDDIVALRRNQLRSLSSIPLRSQRGIQGGGQRDEDGQRERERERELTARLASVHPDVTRFGLVPPASSLLLHPSSQQPGSTATPGAAPGPGGMEEITWTQIFFGKRGETSKRFRDVVDGIRASFTLPSSPSSLLGGSGSGGTRETTREQEERLRRQREEEERLLASWREVVGSDLDDEEGKGK</sequence>
<dbReference type="EMBL" id="KE361643">
    <property type="protein sequence ID" value="EPQ26677.1"/>
    <property type="molecule type" value="Genomic_DNA"/>
</dbReference>
<keyword evidence="2" id="KW-0472">Membrane</keyword>
<feature type="compositionally biased region" description="Basic and acidic residues" evidence="1">
    <location>
        <begin position="192"/>
        <end position="207"/>
    </location>
</feature>
<keyword evidence="2" id="KW-0812">Transmembrane</keyword>
<feature type="transmembrane region" description="Helical" evidence="2">
    <location>
        <begin position="12"/>
        <end position="32"/>
    </location>
</feature>
<dbReference type="Proteomes" id="UP000053664">
    <property type="component" value="Unassembled WGS sequence"/>
</dbReference>
<evidence type="ECO:0000313" key="3">
    <source>
        <dbReference type="EMBL" id="EPQ26677.1"/>
    </source>
</evidence>
<feature type="region of interest" description="Disordered" evidence="1">
    <location>
        <begin position="69"/>
        <end position="89"/>
    </location>
</feature>
<accession>A0A061H1X9</accession>
<feature type="region of interest" description="Disordered" evidence="1">
    <location>
        <begin position="172"/>
        <end position="207"/>
    </location>
</feature>
<feature type="compositionally biased region" description="Low complexity" evidence="1">
    <location>
        <begin position="173"/>
        <end position="182"/>
    </location>
</feature>
<name>A0A061H1X9_9BASI</name>
<feature type="compositionally biased region" description="Basic and acidic residues" evidence="1">
    <location>
        <begin position="79"/>
        <end position="89"/>
    </location>
</feature>
<reference evidence="3 4" key="1">
    <citation type="journal article" date="2013" name="Plant Cell">
        <title>The transition from a phytopathogenic smut ancestor to an anamorphic biocontrol agent deciphered by comparative whole-genome analysis.</title>
        <authorList>
            <person name="Lefebvre F."/>
            <person name="Joly D.L."/>
            <person name="Labbe C."/>
            <person name="Teichmann B."/>
            <person name="Linning R."/>
            <person name="Belzile F."/>
            <person name="Bakkeren G."/>
            <person name="Belanger R.R."/>
        </authorList>
    </citation>
    <scope>NUCLEOTIDE SEQUENCE [LARGE SCALE GENOMIC DNA]</scope>
    <source>
        <strain evidence="3 4">PF-1</strain>
    </source>
</reference>
<dbReference type="GeneID" id="19320970"/>
<proteinExistence type="predicted"/>
<feature type="compositionally biased region" description="Low complexity" evidence="1">
    <location>
        <begin position="116"/>
        <end position="134"/>
    </location>
</feature>
<organism evidence="3 4">
    <name type="scientific">Pseudozyma flocculosa PF-1</name>
    <dbReference type="NCBI Taxonomy" id="1277687"/>
    <lineage>
        <taxon>Eukaryota</taxon>
        <taxon>Fungi</taxon>
        <taxon>Dikarya</taxon>
        <taxon>Basidiomycota</taxon>
        <taxon>Ustilaginomycotina</taxon>
        <taxon>Ustilaginomycetes</taxon>
        <taxon>Ustilaginales</taxon>
        <taxon>Ustilaginaceae</taxon>
        <taxon>Pseudozyma</taxon>
    </lineage>
</organism>
<gene>
    <name evidence="3" type="ORF">PFL1_06903</name>
</gene>
<dbReference type="RefSeq" id="XP_007881519.1">
    <property type="nucleotide sequence ID" value="XM_007883328.1"/>
</dbReference>
<dbReference type="HOGENOM" id="CLU_1200286_0_0_1"/>
<evidence type="ECO:0000256" key="1">
    <source>
        <dbReference type="SAM" id="MobiDB-lite"/>
    </source>
</evidence>